<dbReference type="AlphaFoldDB" id="A0A1U7D0I3"/>
<gene>
    <name evidence="1" type="ORF">Ga0080559_TMP846</name>
</gene>
<dbReference type="RefSeq" id="WP_076622243.1">
    <property type="nucleotide sequence ID" value="NZ_BMEW01000002.1"/>
</dbReference>
<organism evidence="1 2">
    <name type="scientific">Salipiger profundus</name>
    <dbReference type="NCBI Taxonomy" id="1229727"/>
    <lineage>
        <taxon>Bacteria</taxon>
        <taxon>Pseudomonadati</taxon>
        <taxon>Pseudomonadota</taxon>
        <taxon>Alphaproteobacteria</taxon>
        <taxon>Rhodobacterales</taxon>
        <taxon>Roseobacteraceae</taxon>
        <taxon>Salipiger</taxon>
    </lineage>
</organism>
<reference evidence="1 2" key="1">
    <citation type="submission" date="2016-03" db="EMBL/GenBank/DDBJ databases">
        <title>Deep-sea bacteria in the southern Pacific.</title>
        <authorList>
            <person name="Tang K."/>
        </authorList>
    </citation>
    <scope>NUCLEOTIDE SEQUENCE [LARGE SCALE GENOMIC DNA]</scope>
    <source>
        <strain evidence="1 2">JLT2016</strain>
    </source>
</reference>
<evidence type="ECO:0000313" key="2">
    <source>
        <dbReference type="Proteomes" id="UP000186559"/>
    </source>
</evidence>
<dbReference type="Proteomes" id="UP000186559">
    <property type="component" value="Chromosome"/>
</dbReference>
<dbReference type="OrthoDB" id="7860738at2"/>
<dbReference type="KEGG" id="tpro:Ga0080559_TMP846"/>
<dbReference type="EMBL" id="CP014796">
    <property type="protein sequence ID" value="APX21642.1"/>
    <property type="molecule type" value="Genomic_DNA"/>
</dbReference>
<protein>
    <recommendedName>
        <fullName evidence="3">STAS domain-containing protein</fullName>
    </recommendedName>
</protein>
<name>A0A1U7D0I3_9RHOB</name>
<dbReference type="STRING" id="1229727.Ga0080559_TMP846"/>
<evidence type="ECO:0000313" key="1">
    <source>
        <dbReference type="EMBL" id="APX21642.1"/>
    </source>
</evidence>
<evidence type="ECO:0008006" key="3">
    <source>
        <dbReference type="Google" id="ProtNLM"/>
    </source>
</evidence>
<keyword evidence="2" id="KW-1185">Reference proteome</keyword>
<accession>A0A1U7D0I3</accession>
<proteinExistence type="predicted"/>
<sequence>MTDVHYHVLEPARNRNGEDALVPFLLGARHAPVTISVRDVARLDSHRLQILLVARRQWAGEALPFLVTDTTETFRAGLERLGLAPDHFDKDPMQ</sequence>